<gene>
    <name evidence="3" type="ORF">ACFQO6_03560</name>
</gene>
<evidence type="ECO:0000313" key="4">
    <source>
        <dbReference type="Proteomes" id="UP001596524"/>
    </source>
</evidence>
<evidence type="ECO:0000256" key="1">
    <source>
        <dbReference type="ARBA" id="ARBA00005254"/>
    </source>
</evidence>
<reference evidence="4" key="1">
    <citation type="journal article" date="2019" name="Int. J. Syst. Evol. Microbiol.">
        <title>The Global Catalogue of Microorganisms (GCM) 10K type strain sequencing project: providing services to taxonomists for standard genome sequencing and annotation.</title>
        <authorList>
            <consortium name="The Broad Institute Genomics Platform"/>
            <consortium name="The Broad Institute Genome Sequencing Center for Infectious Disease"/>
            <person name="Wu L."/>
            <person name="Ma J."/>
        </authorList>
    </citation>
    <scope>NUCLEOTIDE SEQUENCE [LARGE SCALE GENOMIC DNA]</scope>
    <source>
        <strain evidence="4">FCH27</strain>
    </source>
</reference>
<dbReference type="Pfam" id="PF01575">
    <property type="entry name" value="MaoC_dehydratas"/>
    <property type="match status" value="1"/>
</dbReference>
<dbReference type="Proteomes" id="UP001596524">
    <property type="component" value="Unassembled WGS sequence"/>
</dbReference>
<evidence type="ECO:0000313" key="3">
    <source>
        <dbReference type="EMBL" id="MFC7359335.1"/>
    </source>
</evidence>
<comment type="similarity">
    <text evidence="1">Belongs to the enoyl-CoA hydratase/isomerase family.</text>
</comment>
<comment type="caution">
    <text evidence="3">The sequence shown here is derived from an EMBL/GenBank/DDBJ whole genome shotgun (WGS) entry which is preliminary data.</text>
</comment>
<dbReference type="InterPro" id="IPR052342">
    <property type="entry name" value="MCH/BMMD"/>
</dbReference>
<dbReference type="Gene3D" id="3.10.129.10">
    <property type="entry name" value="Hotdog Thioesterase"/>
    <property type="match status" value="1"/>
</dbReference>
<dbReference type="InterPro" id="IPR029069">
    <property type="entry name" value="HotDog_dom_sf"/>
</dbReference>
<accession>A0ABW2MZW2</accession>
<name>A0ABW2MZW2_9ACTN</name>
<keyword evidence="4" id="KW-1185">Reference proteome</keyword>
<proteinExistence type="inferred from homology"/>
<dbReference type="InterPro" id="IPR002539">
    <property type="entry name" value="MaoC-like_dom"/>
</dbReference>
<sequence>MILTVAPEGCAPESGGHTFIAEIAVAARLSKAGPTATKRTPVTDTIERHPAVRYLDQISVGDAWRTGGRTITESDLVTFGTWSGDMHPLHTDEEYARRTEFGGRIFQGPGALAIAFGLEMSLGWKMGSAIAFLGIKEWNLLGPVRIGDTLSVREEVVEVRPSSSKPDRGIVTTKVQVVNQNGVVCQEGLWVVLLSRSPE</sequence>
<feature type="domain" description="MaoC-like" evidence="2">
    <location>
        <begin position="67"/>
        <end position="177"/>
    </location>
</feature>
<dbReference type="PANTHER" id="PTHR43664">
    <property type="entry name" value="MONOAMINE OXIDASE-RELATED"/>
    <property type="match status" value="1"/>
</dbReference>
<organism evidence="3 4">
    <name type="scientific">Nocardioides astragali</name>
    <dbReference type="NCBI Taxonomy" id="1776736"/>
    <lineage>
        <taxon>Bacteria</taxon>
        <taxon>Bacillati</taxon>
        <taxon>Actinomycetota</taxon>
        <taxon>Actinomycetes</taxon>
        <taxon>Propionibacteriales</taxon>
        <taxon>Nocardioidaceae</taxon>
        <taxon>Nocardioides</taxon>
    </lineage>
</organism>
<evidence type="ECO:0000259" key="2">
    <source>
        <dbReference type="Pfam" id="PF01575"/>
    </source>
</evidence>
<dbReference type="SUPFAM" id="SSF54637">
    <property type="entry name" value="Thioesterase/thiol ester dehydrase-isomerase"/>
    <property type="match status" value="1"/>
</dbReference>
<dbReference type="PANTHER" id="PTHR43664:SF1">
    <property type="entry name" value="BETA-METHYLMALYL-COA DEHYDRATASE"/>
    <property type="match status" value="1"/>
</dbReference>
<dbReference type="EMBL" id="JBHTCH010000004">
    <property type="protein sequence ID" value="MFC7359335.1"/>
    <property type="molecule type" value="Genomic_DNA"/>
</dbReference>
<dbReference type="RefSeq" id="WP_255889425.1">
    <property type="nucleotide sequence ID" value="NZ_JAFMZM010000002.1"/>
</dbReference>
<protein>
    <submittedName>
        <fullName evidence="3">MaoC/PaaZ C-terminal domain-containing protein</fullName>
    </submittedName>
</protein>